<dbReference type="InterPro" id="IPR001471">
    <property type="entry name" value="AP2/ERF_dom"/>
</dbReference>
<dbReference type="PROSITE" id="PS51032">
    <property type="entry name" value="AP2_ERF"/>
    <property type="match status" value="1"/>
</dbReference>
<dbReference type="GO" id="GO:0003677">
    <property type="term" value="F:DNA binding"/>
    <property type="evidence" value="ECO:0007669"/>
    <property type="project" value="UniProtKB-KW"/>
</dbReference>
<feature type="compositionally biased region" description="Low complexity" evidence="8">
    <location>
        <begin position="8"/>
        <end position="17"/>
    </location>
</feature>
<dbReference type="PANTHER" id="PTHR31839:SF42">
    <property type="entry name" value="DEHYDRATION-RESPONSIVE ELEMENT-BINDING PROTEIN 1F"/>
    <property type="match status" value="1"/>
</dbReference>
<evidence type="ECO:0000256" key="6">
    <source>
        <dbReference type="ARBA" id="ARBA00023242"/>
    </source>
</evidence>
<evidence type="ECO:0000256" key="4">
    <source>
        <dbReference type="ARBA" id="ARBA00023159"/>
    </source>
</evidence>
<dbReference type="SMART" id="SM00380">
    <property type="entry name" value="AP2"/>
    <property type="match status" value="1"/>
</dbReference>
<dbReference type="InterPro" id="IPR045277">
    <property type="entry name" value="DRE1A-I"/>
</dbReference>
<dbReference type="CDD" id="cd00018">
    <property type="entry name" value="AP2"/>
    <property type="match status" value="1"/>
</dbReference>
<reference evidence="10 11" key="1">
    <citation type="journal article" date="2014" name="Agronomy (Basel)">
        <title>A Draft Genome Sequence for Ensete ventricosum, the Drought-Tolerant Tree Against Hunger.</title>
        <authorList>
            <person name="Harrison J."/>
            <person name="Moore K.A."/>
            <person name="Paszkiewicz K."/>
            <person name="Jones T."/>
            <person name="Grant M."/>
            <person name="Ambacheew D."/>
            <person name="Muzemil S."/>
            <person name="Studholme D.J."/>
        </authorList>
    </citation>
    <scope>NUCLEOTIDE SEQUENCE [LARGE SCALE GENOMIC DNA]</scope>
</reference>
<dbReference type="GO" id="GO:0003700">
    <property type="term" value="F:DNA-binding transcription factor activity"/>
    <property type="evidence" value="ECO:0007669"/>
    <property type="project" value="InterPro"/>
</dbReference>
<comment type="similarity">
    <text evidence="7">Belongs to the AP2/ERF transcription factor family. ERF subfamily.</text>
</comment>
<dbReference type="GO" id="GO:0005634">
    <property type="term" value="C:nucleus"/>
    <property type="evidence" value="ECO:0007669"/>
    <property type="project" value="UniProtKB-SubCell"/>
</dbReference>
<feature type="non-terminal residue" evidence="10">
    <location>
        <position position="1"/>
    </location>
</feature>
<evidence type="ECO:0000256" key="3">
    <source>
        <dbReference type="ARBA" id="ARBA00023125"/>
    </source>
</evidence>
<evidence type="ECO:0000256" key="1">
    <source>
        <dbReference type="ARBA" id="ARBA00004123"/>
    </source>
</evidence>
<keyword evidence="4" id="KW-0010">Activator</keyword>
<dbReference type="InterPro" id="IPR036955">
    <property type="entry name" value="AP2/ERF_dom_sf"/>
</dbReference>
<evidence type="ECO:0000259" key="9">
    <source>
        <dbReference type="PROSITE" id="PS51032"/>
    </source>
</evidence>
<proteinExistence type="inferred from homology"/>
<dbReference type="Gene3D" id="3.30.730.10">
    <property type="entry name" value="AP2/ERF domain"/>
    <property type="match status" value="1"/>
</dbReference>
<keyword evidence="5" id="KW-0804">Transcription</keyword>
<dbReference type="EMBL" id="AMZH03019737">
    <property type="protein sequence ID" value="RRT39966.1"/>
    <property type="molecule type" value="Genomic_DNA"/>
</dbReference>
<dbReference type="PANTHER" id="PTHR31839">
    <property type="entry name" value="DEHYDRATION-RESPONSIVE ELEMENT-BINDING PROTEIN 1D"/>
    <property type="match status" value="1"/>
</dbReference>
<comment type="subcellular location">
    <subcellularLocation>
        <location evidence="1">Nucleus</location>
    </subcellularLocation>
</comment>
<keyword evidence="2" id="KW-0805">Transcription regulation</keyword>
<keyword evidence="3" id="KW-0238">DNA-binding</keyword>
<evidence type="ECO:0000256" key="5">
    <source>
        <dbReference type="ARBA" id="ARBA00023163"/>
    </source>
</evidence>
<gene>
    <name evidence="10" type="ORF">B296_00050165</name>
</gene>
<dbReference type="AlphaFoldDB" id="A0A426XKH2"/>
<organism evidence="10 11">
    <name type="scientific">Ensete ventricosum</name>
    <name type="common">Abyssinian banana</name>
    <name type="synonym">Musa ensete</name>
    <dbReference type="NCBI Taxonomy" id="4639"/>
    <lineage>
        <taxon>Eukaryota</taxon>
        <taxon>Viridiplantae</taxon>
        <taxon>Streptophyta</taxon>
        <taxon>Embryophyta</taxon>
        <taxon>Tracheophyta</taxon>
        <taxon>Spermatophyta</taxon>
        <taxon>Magnoliopsida</taxon>
        <taxon>Liliopsida</taxon>
        <taxon>Zingiberales</taxon>
        <taxon>Musaceae</taxon>
        <taxon>Ensete</taxon>
    </lineage>
</organism>
<evidence type="ECO:0000256" key="7">
    <source>
        <dbReference type="ARBA" id="ARBA00024343"/>
    </source>
</evidence>
<evidence type="ECO:0000313" key="11">
    <source>
        <dbReference type="Proteomes" id="UP000287651"/>
    </source>
</evidence>
<evidence type="ECO:0000313" key="10">
    <source>
        <dbReference type="EMBL" id="RRT39966.1"/>
    </source>
</evidence>
<feature type="compositionally biased region" description="Polar residues" evidence="8">
    <location>
        <begin position="131"/>
        <end position="140"/>
    </location>
</feature>
<keyword evidence="6" id="KW-0539">Nucleus</keyword>
<dbReference type="SUPFAM" id="SSF54171">
    <property type="entry name" value="DNA-binding domain"/>
    <property type="match status" value="1"/>
</dbReference>
<name>A0A426XKH2_ENSVE</name>
<feature type="region of interest" description="Disordered" evidence="8">
    <location>
        <begin position="1"/>
        <end position="33"/>
    </location>
</feature>
<evidence type="ECO:0000256" key="2">
    <source>
        <dbReference type="ARBA" id="ARBA00023015"/>
    </source>
</evidence>
<sequence length="140" mass="16043">RRQQLRIASSSSSSASSCNLPTPKRKAGRKKFWETRHPVYHGVRERNGGGRWVCEVREARRKDRIRLGTSPKPEMAARAHDEAAIALRGSSDFPDSAWRCPEGNRPPPRLPRRSLLRIHHHHHHPLRHQPSNQQPLGLLC</sequence>
<dbReference type="InterPro" id="IPR016177">
    <property type="entry name" value="DNA-bd_dom_sf"/>
</dbReference>
<evidence type="ECO:0000256" key="8">
    <source>
        <dbReference type="SAM" id="MobiDB-lite"/>
    </source>
</evidence>
<protein>
    <recommendedName>
        <fullName evidence="9">AP2/ERF domain-containing protein</fullName>
    </recommendedName>
</protein>
<dbReference type="Pfam" id="PF00847">
    <property type="entry name" value="AP2"/>
    <property type="match status" value="1"/>
</dbReference>
<dbReference type="Proteomes" id="UP000287651">
    <property type="component" value="Unassembled WGS sequence"/>
</dbReference>
<feature type="region of interest" description="Disordered" evidence="8">
    <location>
        <begin position="121"/>
        <end position="140"/>
    </location>
</feature>
<accession>A0A426XKH2</accession>
<feature type="domain" description="AP2/ERF" evidence="9">
    <location>
        <begin position="39"/>
        <end position="106"/>
    </location>
</feature>
<comment type="caution">
    <text evidence="10">The sequence shown here is derived from an EMBL/GenBank/DDBJ whole genome shotgun (WGS) entry which is preliminary data.</text>
</comment>